<comment type="catalytic activity">
    <reaction evidence="11 12">
        <text>tRNA(Cys) + L-cysteine + ATP = L-cysteinyl-tRNA(Cys) + AMP + diphosphate</text>
        <dbReference type="Rhea" id="RHEA:17773"/>
        <dbReference type="Rhea" id="RHEA-COMP:9661"/>
        <dbReference type="Rhea" id="RHEA-COMP:9679"/>
        <dbReference type="ChEBI" id="CHEBI:30616"/>
        <dbReference type="ChEBI" id="CHEBI:33019"/>
        <dbReference type="ChEBI" id="CHEBI:35235"/>
        <dbReference type="ChEBI" id="CHEBI:78442"/>
        <dbReference type="ChEBI" id="CHEBI:78517"/>
        <dbReference type="ChEBI" id="CHEBI:456215"/>
        <dbReference type="EC" id="6.1.1.16"/>
    </reaction>
</comment>
<evidence type="ECO:0000256" key="8">
    <source>
        <dbReference type="ARBA" id="ARBA00022840"/>
    </source>
</evidence>
<dbReference type="EMBL" id="DQVR01000068">
    <property type="protein sequence ID" value="HIQ24035.1"/>
    <property type="molecule type" value="Genomic_DNA"/>
</dbReference>
<dbReference type="HAMAP" id="MF_00041">
    <property type="entry name" value="Cys_tRNA_synth"/>
    <property type="match status" value="1"/>
</dbReference>
<dbReference type="AlphaFoldDB" id="A0A832ZUN8"/>
<dbReference type="CDD" id="cd00672">
    <property type="entry name" value="CysRS_core"/>
    <property type="match status" value="1"/>
</dbReference>
<keyword evidence="5 12" id="KW-0479">Metal-binding</keyword>
<dbReference type="Pfam" id="PF01406">
    <property type="entry name" value="tRNA-synt_1e"/>
    <property type="match status" value="1"/>
</dbReference>
<sequence>MEVIVSQNFGVIKWQSKPAIRVRNTLGQQLEEFMPLEPGIVRMYVCGPTVYDYTHIGHARTYVAFDAIKRYLMLRGYHVIHVQNITDIDDKIINRAQREGRDWREIVDEYSRDYFDMLKKLNISVHVHPRVTDHIKEIIDFIQGLIDKGYAYVAPSGSVYFDVNAFSDYGKLSGRFHPEDWRQEEDILREKKNPYDFALWKAWKPGEPYWEAPWGRGRPGWHIECSVMSSRYLGEQFDIHGGGQDLVFPHHENERAQSEAYFGRKPWVRYWLHTGYLTIRGEKMSKSLGNIIPFREVAKKWNPSVLRMWLLSAHYRTQLDFSEEALAQAEANLRRIRGAVSELARVINEISPRGRLDDDEVRTVGEVARAYREFHEAMSNDFNTAKALASMLRLTRIVNSAIIPGEYYTAGILALRLYEEFNTVFSAIDDVLYGTAVPGGEIAEKLVELIVSVRQELRKRRIYDVADSIRSELSQLGIRLYDHPGGKTTWRIDKSR</sequence>
<feature type="short sequence motif" description="'HIGH' region" evidence="12">
    <location>
        <begin position="48"/>
        <end position="58"/>
    </location>
</feature>
<evidence type="ECO:0000256" key="10">
    <source>
        <dbReference type="ARBA" id="ARBA00023146"/>
    </source>
</evidence>
<dbReference type="PANTHER" id="PTHR10890:SF3">
    <property type="entry name" value="CYSTEINE--TRNA LIGASE, CYTOPLASMIC"/>
    <property type="match status" value="1"/>
</dbReference>
<proteinExistence type="inferred from homology"/>
<dbReference type="GO" id="GO:0006423">
    <property type="term" value="P:cysteinyl-tRNA aminoacylation"/>
    <property type="evidence" value="ECO:0007669"/>
    <property type="project" value="UniProtKB-UniRule"/>
</dbReference>
<evidence type="ECO:0000256" key="11">
    <source>
        <dbReference type="ARBA" id="ARBA00047398"/>
    </source>
</evidence>
<keyword evidence="6 12" id="KW-0547">Nucleotide-binding</keyword>
<protein>
    <recommendedName>
        <fullName evidence="12">Cysteine--tRNA ligase</fullName>
        <ecNumber evidence="12">6.1.1.16</ecNumber>
    </recommendedName>
    <alternativeName>
        <fullName evidence="12">Cysteinyl-tRNA synthetase</fullName>
        <shortName evidence="12">CysRS</shortName>
    </alternativeName>
</protein>
<dbReference type="GO" id="GO:0008270">
    <property type="term" value="F:zinc ion binding"/>
    <property type="evidence" value="ECO:0007669"/>
    <property type="project" value="UniProtKB-UniRule"/>
</dbReference>
<feature type="binding site" evidence="12">
    <location>
        <position position="250"/>
    </location>
    <ligand>
        <name>Zn(2+)</name>
        <dbReference type="ChEBI" id="CHEBI:29105"/>
    </ligand>
</feature>
<keyword evidence="4 12" id="KW-0436">Ligase</keyword>
<dbReference type="Gene3D" id="1.20.120.1910">
    <property type="entry name" value="Cysteine-tRNA ligase, C-terminal anti-codon recognition domain"/>
    <property type="match status" value="1"/>
</dbReference>
<comment type="similarity">
    <text evidence="2 12">Belongs to the class-I aminoacyl-tRNA synthetase family.</text>
</comment>
<dbReference type="EC" id="6.1.1.16" evidence="12"/>
<dbReference type="InterPro" id="IPR015273">
    <property type="entry name" value="Cys-tRNA-synt_Ia_DALR"/>
</dbReference>
<name>A0A832ZUN8_9CREN</name>
<dbReference type="InterPro" id="IPR014729">
    <property type="entry name" value="Rossmann-like_a/b/a_fold"/>
</dbReference>
<evidence type="ECO:0000256" key="3">
    <source>
        <dbReference type="ARBA" id="ARBA00022490"/>
    </source>
</evidence>
<organism evidence="15 16">
    <name type="scientific">Pyrodictium delaneyi</name>
    <dbReference type="NCBI Taxonomy" id="1273541"/>
    <lineage>
        <taxon>Archaea</taxon>
        <taxon>Thermoproteota</taxon>
        <taxon>Thermoprotei</taxon>
        <taxon>Desulfurococcales</taxon>
        <taxon>Pyrodictiaceae</taxon>
        <taxon>Pyrodictium</taxon>
    </lineage>
</organism>
<evidence type="ECO:0000256" key="12">
    <source>
        <dbReference type="HAMAP-Rule" id="MF_00041"/>
    </source>
</evidence>
<keyword evidence="9 12" id="KW-0648">Protein biosynthesis</keyword>
<keyword evidence="3 12" id="KW-0963">Cytoplasm</keyword>
<keyword evidence="10 12" id="KW-0030">Aminoacyl-tRNA synthetase</keyword>
<evidence type="ECO:0000256" key="13">
    <source>
        <dbReference type="SAM" id="Coils"/>
    </source>
</evidence>
<dbReference type="InterPro" id="IPR032678">
    <property type="entry name" value="tRNA-synt_1_cat_dom"/>
</dbReference>
<evidence type="ECO:0000256" key="2">
    <source>
        <dbReference type="ARBA" id="ARBA00005594"/>
    </source>
</evidence>
<gene>
    <name evidence="12" type="primary">cysS</name>
    <name evidence="15" type="ORF">EYH50_03205</name>
</gene>
<dbReference type="Pfam" id="PF09190">
    <property type="entry name" value="DALR_2"/>
    <property type="match status" value="1"/>
</dbReference>
<feature type="binding site" evidence="12">
    <location>
        <position position="254"/>
    </location>
    <ligand>
        <name>Zn(2+)</name>
        <dbReference type="ChEBI" id="CHEBI:29105"/>
    </ligand>
</feature>
<dbReference type="Proteomes" id="UP000600071">
    <property type="component" value="Unassembled WGS sequence"/>
</dbReference>
<evidence type="ECO:0000256" key="9">
    <source>
        <dbReference type="ARBA" id="ARBA00022917"/>
    </source>
</evidence>
<feature type="binding site" evidence="12">
    <location>
        <position position="46"/>
    </location>
    <ligand>
        <name>Zn(2+)</name>
        <dbReference type="ChEBI" id="CHEBI:29105"/>
    </ligand>
</feature>
<evidence type="ECO:0000256" key="4">
    <source>
        <dbReference type="ARBA" id="ARBA00022598"/>
    </source>
</evidence>
<dbReference type="GO" id="GO:0005737">
    <property type="term" value="C:cytoplasm"/>
    <property type="evidence" value="ECO:0007669"/>
    <property type="project" value="UniProtKB-SubCell"/>
</dbReference>
<dbReference type="NCBIfam" id="TIGR00435">
    <property type="entry name" value="cysS"/>
    <property type="match status" value="1"/>
</dbReference>
<dbReference type="PANTHER" id="PTHR10890">
    <property type="entry name" value="CYSTEINYL-TRNA SYNTHETASE"/>
    <property type="match status" value="1"/>
</dbReference>
<evidence type="ECO:0000259" key="14">
    <source>
        <dbReference type="SMART" id="SM00840"/>
    </source>
</evidence>
<comment type="cofactor">
    <cofactor evidence="12">
        <name>Zn(2+)</name>
        <dbReference type="ChEBI" id="CHEBI:29105"/>
    </cofactor>
    <text evidence="12">Binds 1 zinc ion per subunit.</text>
</comment>
<dbReference type="InterPro" id="IPR024909">
    <property type="entry name" value="Cys-tRNA/MSH_ligase"/>
</dbReference>
<evidence type="ECO:0000313" key="15">
    <source>
        <dbReference type="EMBL" id="HIQ24035.1"/>
    </source>
</evidence>
<evidence type="ECO:0000256" key="7">
    <source>
        <dbReference type="ARBA" id="ARBA00022833"/>
    </source>
</evidence>
<feature type="domain" description="Cysteinyl-tRNA synthetase class Ia DALR" evidence="14">
    <location>
        <begin position="373"/>
        <end position="422"/>
    </location>
</feature>
<feature type="binding site" evidence="12">
    <location>
        <position position="225"/>
    </location>
    <ligand>
        <name>Zn(2+)</name>
        <dbReference type="ChEBI" id="CHEBI:29105"/>
    </ligand>
</feature>
<accession>A0A832ZUN8</accession>
<dbReference type="GO" id="GO:0004817">
    <property type="term" value="F:cysteine-tRNA ligase activity"/>
    <property type="evidence" value="ECO:0007669"/>
    <property type="project" value="UniProtKB-UniRule"/>
</dbReference>
<keyword evidence="13" id="KW-0175">Coiled coil</keyword>
<comment type="subcellular location">
    <subcellularLocation>
        <location evidence="1 12">Cytoplasm</location>
    </subcellularLocation>
</comment>
<evidence type="ECO:0000313" key="16">
    <source>
        <dbReference type="Proteomes" id="UP000600071"/>
    </source>
</evidence>
<feature type="coiled-coil region" evidence="13">
    <location>
        <begin position="312"/>
        <end position="346"/>
    </location>
</feature>
<reference evidence="15" key="1">
    <citation type="journal article" date="2020" name="ISME J.">
        <title>Gammaproteobacteria mediating utilization of methyl-, sulfur- and petroleum organic compounds in deep ocean hydrothermal plumes.</title>
        <authorList>
            <person name="Zhou Z."/>
            <person name="Liu Y."/>
            <person name="Pan J."/>
            <person name="Cron B.R."/>
            <person name="Toner B.M."/>
            <person name="Anantharaman K."/>
            <person name="Breier J.A."/>
            <person name="Dick G.J."/>
            <person name="Li M."/>
        </authorList>
    </citation>
    <scope>NUCLEOTIDE SEQUENCE</scope>
    <source>
        <strain evidence="15">SZUA-1523</strain>
    </source>
</reference>
<dbReference type="InterPro" id="IPR015803">
    <property type="entry name" value="Cys-tRNA-ligase"/>
</dbReference>
<evidence type="ECO:0000256" key="5">
    <source>
        <dbReference type="ARBA" id="ARBA00022723"/>
    </source>
</evidence>
<dbReference type="InterPro" id="IPR009080">
    <property type="entry name" value="tRNAsynth_Ia_anticodon-bd"/>
</dbReference>
<dbReference type="Gene3D" id="3.40.50.620">
    <property type="entry name" value="HUPs"/>
    <property type="match status" value="1"/>
</dbReference>
<dbReference type="PRINTS" id="PR00983">
    <property type="entry name" value="TRNASYNTHCYS"/>
</dbReference>
<keyword evidence="8 12" id="KW-0067">ATP-binding</keyword>
<evidence type="ECO:0000256" key="6">
    <source>
        <dbReference type="ARBA" id="ARBA00022741"/>
    </source>
</evidence>
<dbReference type="SUPFAM" id="SSF52374">
    <property type="entry name" value="Nucleotidylyl transferase"/>
    <property type="match status" value="1"/>
</dbReference>
<dbReference type="FunFam" id="3.40.50.620:FF:000068">
    <property type="entry name" value="Cysteine--tRNA ligase"/>
    <property type="match status" value="1"/>
</dbReference>
<dbReference type="SUPFAM" id="SSF47323">
    <property type="entry name" value="Anticodon-binding domain of a subclass of class I aminoacyl-tRNA synthetases"/>
    <property type="match status" value="1"/>
</dbReference>
<evidence type="ECO:0000256" key="1">
    <source>
        <dbReference type="ARBA" id="ARBA00004496"/>
    </source>
</evidence>
<comment type="caution">
    <text evidence="15">The sequence shown here is derived from an EMBL/GenBank/DDBJ whole genome shotgun (WGS) entry which is preliminary data.</text>
</comment>
<dbReference type="SMART" id="SM00840">
    <property type="entry name" value="DALR_2"/>
    <property type="match status" value="1"/>
</dbReference>
<dbReference type="GO" id="GO:0005524">
    <property type="term" value="F:ATP binding"/>
    <property type="evidence" value="ECO:0007669"/>
    <property type="project" value="UniProtKB-UniRule"/>
</dbReference>
<feature type="binding site" evidence="12">
    <location>
        <position position="286"/>
    </location>
    <ligand>
        <name>ATP</name>
        <dbReference type="ChEBI" id="CHEBI:30616"/>
    </ligand>
</feature>
<feature type="short sequence motif" description="'KMSKS' region" evidence="12">
    <location>
        <begin position="283"/>
        <end position="287"/>
    </location>
</feature>
<keyword evidence="7 12" id="KW-0862">Zinc</keyword>